<dbReference type="Pfam" id="PF14740">
    <property type="entry name" value="DUF4471"/>
    <property type="match status" value="1"/>
</dbReference>
<dbReference type="PANTHER" id="PTHR22118:SF14">
    <property type="entry name" value="DYNEIN AXONEMAL ASSEMBLY FACTOR 3"/>
    <property type="match status" value="1"/>
</dbReference>
<dbReference type="InterPro" id="IPR028235">
    <property type="entry name" value="DNAAF3_C"/>
</dbReference>
<dbReference type="OrthoDB" id="538817at2759"/>
<dbReference type="EMBL" id="QXFU01000022">
    <property type="protein sequence ID" value="KAE9047728.1"/>
    <property type="molecule type" value="Genomic_DNA"/>
</dbReference>
<keyword evidence="4" id="KW-0970">Cilium biogenesis/degradation</keyword>
<reference evidence="8 9" key="1">
    <citation type="submission" date="2018-09" db="EMBL/GenBank/DDBJ databases">
        <title>Genomic investigation of the strawberry pathogen Phytophthora fragariae indicates pathogenicity is determined by transcriptional variation in three key races.</title>
        <authorList>
            <person name="Adams T.M."/>
            <person name="Armitage A.D."/>
            <person name="Sobczyk M.K."/>
            <person name="Bates H.J."/>
            <person name="Dunwell J.M."/>
            <person name="Nellist C.F."/>
            <person name="Harrison R.J."/>
        </authorList>
    </citation>
    <scope>NUCLEOTIDE SEQUENCE [LARGE SCALE GENOMIC DNA]</scope>
    <source>
        <strain evidence="8 9">SCRP324</strain>
    </source>
</reference>
<evidence type="ECO:0008006" key="10">
    <source>
        <dbReference type="Google" id="ProtNLM"/>
    </source>
</evidence>
<evidence type="ECO:0000313" key="9">
    <source>
        <dbReference type="Proteomes" id="UP000435112"/>
    </source>
</evidence>
<comment type="similarity">
    <text evidence="2">Belongs to the DNAAF3 family.</text>
</comment>
<evidence type="ECO:0000256" key="1">
    <source>
        <dbReference type="ARBA" id="ARBA00004496"/>
    </source>
</evidence>
<evidence type="ECO:0000256" key="3">
    <source>
        <dbReference type="ARBA" id="ARBA00022490"/>
    </source>
</evidence>
<evidence type="ECO:0000259" key="7">
    <source>
        <dbReference type="Pfam" id="PF14740"/>
    </source>
</evidence>
<gene>
    <name evidence="8" type="ORF">PR002_g853</name>
</gene>
<proteinExistence type="inferred from homology"/>
<dbReference type="GO" id="GO:0044458">
    <property type="term" value="P:motile cilium assembly"/>
    <property type="evidence" value="ECO:0007669"/>
    <property type="project" value="TreeGrafter"/>
</dbReference>
<dbReference type="GO" id="GO:0005737">
    <property type="term" value="C:cytoplasm"/>
    <property type="evidence" value="ECO:0007669"/>
    <property type="project" value="UniProtKB-SubCell"/>
</dbReference>
<feature type="domain" description="Dynein assembly factor 3 C-terminal" evidence="7">
    <location>
        <begin position="335"/>
        <end position="682"/>
    </location>
</feature>
<evidence type="ECO:0000313" key="8">
    <source>
        <dbReference type="EMBL" id="KAE9047728.1"/>
    </source>
</evidence>
<comment type="subcellular location">
    <subcellularLocation>
        <location evidence="1">Cytoplasm</location>
    </subcellularLocation>
</comment>
<evidence type="ECO:0000256" key="5">
    <source>
        <dbReference type="SAM" id="MobiDB-lite"/>
    </source>
</evidence>
<organism evidence="8 9">
    <name type="scientific">Phytophthora rubi</name>
    <dbReference type="NCBI Taxonomy" id="129364"/>
    <lineage>
        <taxon>Eukaryota</taxon>
        <taxon>Sar</taxon>
        <taxon>Stramenopiles</taxon>
        <taxon>Oomycota</taxon>
        <taxon>Peronosporomycetes</taxon>
        <taxon>Peronosporales</taxon>
        <taxon>Peronosporaceae</taxon>
        <taxon>Phytophthora</taxon>
    </lineage>
</organism>
<evidence type="ECO:0000256" key="4">
    <source>
        <dbReference type="ARBA" id="ARBA00022794"/>
    </source>
</evidence>
<accession>A0A6A3NYA7</accession>
<evidence type="ECO:0000256" key="2">
    <source>
        <dbReference type="ARBA" id="ARBA00010449"/>
    </source>
</evidence>
<evidence type="ECO:0000259" key="6">
    <source>
        <dbReference type="Pfam" id="PF14737"/>
    </source>
</evidence>
<dbReference type="GO" id="GO:0070286">
    <property type="term" value="P:axonemal dynein complex assembly"/>
    <property type="evidence" value="ECO:0007669"/>
    <property type="project" value="InterPro"/>
</dbReference>
<comment type="caution">
    <text evidence="8">The sequence shown here is derived from an EMBL/GenBank/DDBJ whole genome shotgun (WGS) entry which is preliminary data.</text>
</comment>
<sequence length="713" mass="81524">MSWDKLKRTATSSSLEASVGAHVHMRVEDFVNLASRTSELFDMLLRTVLKFQFLSNGCLQFENRNQASMLLFFLSAKDPTQHGTPSSGSVVVMPRLGEGWLVSRFIGTPVSRPVMGAKELEEEVSLYNLRLAGEAEFAQPSRCEKGCQRYAPEEPRPYWVGVRRKTETMARTNSALMMSLGTVNMWGFSPAYDVCSGFPEWGTTSKASSSAVTSGADGSEEKASAEPINILLSGPGDVRHVLATIARRRRWDPALKHRPVHIYLFEKSIETLSRDLLLLQVALDTNLPMRQRCNTFLEIFGNARVQERTSAYIEEQAKMLMDFVYNERGPFAGLVDLSHLKMRTHDDLIDTFRSWFQSVKFDVDTLRDHRLRHYYEVRYDYRDNLIDWDYTMNLKKIENASVIHIRQYRDWRNSGVAFEFGDQSYTVPNRTMAAYTEAKKKQQGSVLCRGLWTDIIVSPYISLGVHCEKPNKFAEQLFEIHNKGTGVEQNRHNTVEVAVYNVLSYLHEIETGKMYKMEKEHDIFSGIGDTEGIQDTGNQPTEDKSHSRFEEIVEETNQPKATEEEISKLQSAEAEARENIIRESLHDAKIIPLTGNMEDLLSKKRYTNLFDYVFISSQQCHVLQPSDDVEERAKATFTNMLRDGAAVDVESSVFMLPLKDEQRALYVTKLQEWMSQHSLEPTYRFGGKKEPSSQDMTEIKHAVLRFSYSGKKV</sequence>
<dbReference type="Proteomes" id="UP000435112">
    <property type="component" value="Unassembled WGS sequence"/>
</dbReference>
<dbReference type="InterPro" id="IPR027974">
    <property type="entry name" value="DUF4470"/>
</dbReference>
<protein>
    <recommendedName>
        <fullName evidence="10">Dynein assembly factor 3, axonemal</fullName>
    </recommendedName>
</protein>
<dbReference type="InterPro" id="IPR039304">
    <property type="entry name" value="DNAAF3"/>
</dbReference>
<dbReference type="AlphaFoldDB" id="A0A6A3NYA7"/>
<name>A0A6A3NYA7_9STRA</name>
<keyword evidence="3" id="KW-0963">Cytoplasm</keyword>
<dbReference type="PANTHER" id="PTHR22118">
    <property type="entry name" value="DYNEIN ASSEMBLY FACTOR 3, AXONEMAL"/>
    <property type="match status" value="1"/>
</dbReference>
<feature type="region of interest" description="Disordered" evidence="5">
    <location>
        <begin position="529"/>
        <end position="549"/>
    </location>
</feature>
<feature type="domain" description="DUF4470" evidence="6">
    <location>
        <begin position="185"/>
        <end position="304"/>
    </location>
</feature>
<dbReference type="Pfam" id="PF14737">
    <property type="entry name" value="DUF4470"/>
    <property type="match status" value="1"/>
</dbReference>